<proteinExistence type="predicted"/>
<dbReference type="EMBL" id="MTYJ01000244">
    <property type="protein sequence ID" value="OWA51935.1"/>
    <property type="molecule type" value="Genomic_DNA"/>
</dbReference>
<organism evidence="7 8">
    <name type="scientific">Hypsibius exemplaris</name>
    <name type="common">Freshwater tardigrade</name>
    <dbReference type="NCBI Taxonomy" id="2072580"/>
    <lineage>
        <taxon>Eukaryota</taxon>
        <taxon>Metazoa</taxon>
        <taxon>Ecdysozoa</taxon>
        <taxon>Tardigrada</taxon>
        <taxon>Eutardigrada</taxon>
        <taxon>Parachela</taxon>
        <taxon>Hypsibioidea</taxon>
        <taxon>Hypsibiidae</taxon>
        <taxon>Hypsibius</taxon>
    </lineage>
</organism>
<feature type="transmembrane region" description="Helical" evidence="6">
    <location>
        <begin position="186"/>
        <end position="207"/>
    </location>
</feature>
<dbReference type="InterPro" id="IPR013604">
    <property type="entry name" value="7TM_chemorcpt"/>
</dbReference>
<dbReference type="Proteomes" id="UP000192578">
    <property type="component" value="Unassembled WGS sequence"/>
</dbReference>
<feature type="coiled-coil region" evidence="5">
    <location>
        <begin position="200"/>
        <end position="227"/>
    </location>
</feature>
<keyword evidence="8" id="KW-1185">Reference proteome</keyword>
<name>A0A9X6RLF8_HYPEX</name>
<dbReference type="GO" id="GO:0050909">
    <property type="term" value="P:sensory perception of taste"/>
    <property type="evidence" value="ECO:0007669"/>
    <property type="project" value="InterPro"/>
</dbReference>
<reference evidence="8" key="1">
    <citation type="submission" date="2017-01" db="EMBL/GenBank/DDBJ databases">
        <title>Comparative genomics of anhydrobiosis in the tardigrade Hypsibius dujardini.</title>
        <authorList>
            <person name="Yoshida Y."/>
            <person name="Koutsovoulos G."/>
            <person name="Laetsch D."/>
            <person name="Stevens L."/>
            <person name="Kumar S."/>
            <person name="Horikawa D."/>
            <person name="Ishino K."/>
            <person name="Komine S."/>
            <person name="Tomita M."/>
            <person name="Blaxter M."/>
            <person name="Arakawa K."/>
        </authorList>
    </citation>
    <scope>NUCLEOTIDE SEQUENCE [LARGE SCALE GENOMIC DNA]</scope>
    <source>
        <strain evidence="8">Z151</strain>
    </source>
</reference>
<evidence type="ECO:0000256" key="3">
    <source>
        <dbReference type="ARBA" id="ARBA00022989"/>
    </source>
</evidence>
<comment type="subcellular location">
    <subcellularLocation>
        <location evidence="1">Membrane</location>
        <topology evidence="1">Multi-pass membrane protein</topology>
    </subcellularLocation>
</comment>
<keyword evidence="4 6" id="KW-0472">Membrane</keyword>
<evidence type="ECO:0000256" key="1">
    <source>
        <dbReference type="ARBA" id="ARBA00004141"/>
    </source>
</evidence>
<evidence type="ECO:0000256" key="2">
    <source>
        <dbReference type="ARBA" id="ARBA00022692"/>
    </source>
</evidence>
<feature type="transmembrane region" description="Helical" evidence="6">
    <location>
        <begin position="56"/>
        <end position="81"/>
    </location>
</feature>
<evidence type="ECO:0000313" key="7">
    <source>
        <dbReference type="EMBL" id="OWA51935.1"/>
    </source>
</evidence>
<evidence type="ECO:0000313" key="8">
    <source>
        <dbReference type="Proteomes" id="UP000192578"/>
    </source>
</evidence>
<accession>A0A9X6RLF8</accession>
<evidence type="ECO:0000256" key="4">
    <source>
        <dbReference type="ARBA" id="ARBA00023136"/>
    </source>
</evidence>
<sequence length="423" mass="47640">MSANCASKGWVTLIKASQATVCVLFLLSCAGASVLEISSTLQRSVLAPLHNTSDPFFVVLIQNMWNCSYSLRAVLVLALFASQPTAWHALHANIHTVFSHLETNTERSTKYLRFLALLSFLLTFTVHSITVILSWFRQEGWLNRLNYFHYLDLGTRNGTSCYLYFDICISLTSSSTFWTVLVDVPFVLSQQVLLCALIFAVKLLMILKKLKAEISELTSDLEVSHEISRWKTFHAQVKKWTRVYVTCQRFLYQFNSFFGRILLLSVTLDVFTTLGLGANLVAPAKGTTSLVTSGYYVFLCGIYLSYATLLFIPFVLVHEESKEIDRHLRVLSWTIEGHFMKHTDEDWEFNRTKNVEFSLDKLVAIVQTNTLTVEAGGLFTFSKSLLVTTLATVATLLVVTQEILDRSVSGTVSSSICNCSIFD</sequence>
<keyword evidence="3 6" id="KW-1133">Transmembrane helix</keyword>
<feature type="transmembrane region" description="Helical" evidence="6">
    <location>
        <begin position="261"/>
        <end position="282"/>
    </location>
</feature>
<dbReference type="AlphaFoldDB" id="A0A9X6RLF8"/>
<evidence type="ECO:0000256" key="6">
    <source>
        <dbReference type="SAM" id="Phobius"/>
    </source>
</evidence>
<dbReference type="GO" id="GO:0016020">
    <property type="term" value="C:membrane"/>
    <property type="evidence" value="ECO:0007669"/>
    <property type="project" value="UniProtKB-SubCell"/>
</dbReference>
<dbReference type="Pfam" id="PF08395">
    <property type="entry name" value="7tm_7"/>
    <property type="match status" value="1"/>
</dbReference>
<protein>
    <submittedName>
        <fullName evidence="7">Uncharacterized protein</fullName>
    </submittedName>
</protein>
<keyword evidence="2 6" id="KW-0812">Transmembrane</keyword>
<feature type="transmembrane region" description="Helical" evidence="6">
    <location>
        <begin position="114"/>
        <end position="136"/>
    </location>
</feature>
<comment type="caution">
    <text evidence="7">The sequence shown here is derived from an EMBL/GenBank/DDBJ whole genome shotgun (WGS) entry which is preliminary data.</text>
</comment>
<gene>
    <name evidence="7" type="ORF">BV898_16395</name>
</gene>
<evidence type="ECO:0000256" key="5">
    <source>
        <dbReference type="SAM" id="Coils"/>
    </source>
</evidence>
<keyword evidence="5" id="KW-0175">Coiled coil</keyword>
<feature type="transmembrane region" description="Helical" evidence="6">
    <location>
        <begin position="294"/>
        <end position="317"/>
    </location>
</feature>